<dbReference type="RefSeq" id="WP_126578247.1">
    <property type="nucleotide sequence ID" value="NZ_BIFR01000001.1"/>
</dbReference>
<keyword evidence="3" id="KW-1185">Reference proteome</keyword>
<dbReference type="AlphaFoldDB" id="A0A401ZUR3"/>
<evidence type="ECO:0000256" key="1">
    <source>
        <dbReference type="SAM" id="Phobius"/>
    </source>
</evidence>
<accession>A0A401ZUR3</accession>
<organism evidence="2 3">
    <name type="scientific">Tengunoibacter tsumagoiensis</name>
    <dbReference type="NCBI Taxonomy" id="2014871"/>
    <lineage>
        <taxon>Bacteria</taxon>
        <taxon>Bacillati</taxon>
        <taxon>Chloroflexota</taxon>
        <taxon>Ktedonobacteria</taxon>
        <taxon>Ktedonobacterales</taxon>
        <taxon>Dictyobacteraceae</taxon>
        <taxon>Tengunoibacter</taxon>
    </lineage>
</organism>
<keyword evidence="1" id="KW-0472">Membrane</keyword>
<dbReference type="EMBL" id="BIFR01000001">
    <property type="protein sequence ID" value="GCE10659.1"/>
    <property type="molecule type" value="Genomic_DNA"/>
</dbReference>
<dbReference type="OrthoDB" id="144170at2"/>
<gene>
    <name evidence="2" type="ORF">KTT_05180</name>
</gene>
<keyword evidence="1" id="KW-1133">Transmembrane helix</keyword>
<keyword evidence="1" id="KW-0812">Transmembrane</keyword>
<proteinExistence type="predicted"/>
<evidence type="ECO:0000313" key="3">
    <source>
        <dbReference type="Proteomes" id="UP000287352"/>
    </source>
</evidence>
<feature type="transmembrane region" description="Helical" evidence="1">
    <location>
        <begin position="89"/>
        <end position="109"/>
    </location>
</feature>
<name>A0A401ZUR3_9CHLR</name>
<reference evidence="3" key="1">
    <citation type="submission" date="2018-12" db="EMBL/GenBank/DDBJ databases">
        <title>Tengunoibacter tsumagoiensis gen. nov., sp. nov., Dictyobacter kobayashii sp. nov., D. alpinus sp. nov., and D. joshuensis sp. nov. and description of Dictyobacteraceae fam. nov. within the order Ktedonobacterales isolated from Tengu-no-mugimeshi.</title>
        <authorList>
            <person name="Wang C.M."/>
            <person name="Zheng Y."/>
            <person name="Sakai Y."/>
            <person name="Toyoda A."/>
            <person name="Minakuchi Y."/>
            <person name="Abe K."/>
            <person name="Yokota A."/>
            <person name="Yabe S."/>
        </authorList>
    </citation>
    <scope>NUCLEOTIDE SEQUENCE [LARGE SCALE GENOMIC DNA]</scope>
    <source>
        <strain evidence="3">Uno3</strain>
    </source>
</reference>
<dbReference type="Proteomes" id="UP000287352">
    <property type="component" value="Unassembled WGS sequence"/>
</dbReference>
<sequence>MASGSYAKKSMSQQPIEVDTYVPRRRTRLLPETTIEEEEEEPEALQLSTVIARTMQKTNELSLTVRSKMVVDEYEPHPLKRHLPWLKPLIICGVISVVFIVILISAAALQRPGGTTLSYGQGGNVYTVDSSSWRVNQPLAPKVTLPPSTGPYSVLIAPTITADTINKVLATYNSPAAGKGQALYDLGVKYQIDPTFALAFFLHESKFGTQGEARSSLSLGNLRCIDGAVCRDGYAWFPTWEAGFEAWYQLIRNLYVAGWGRTTVDQIIPKYAPAADHNDEQAYINSVKHAIDVWRNGGIVV</sequence>
<protein>
    <submittedName>
        <fullName evidence="2">Uncharacterized protein</fullName>
    </submittedName>
</protein>
<evidence type="ECO:0000313" key="2">
    <source>
        <dbReference type="EMBL" id="GCE10659.1"/>
    </source>
</evidence>
<comment type="caution">
    <text evidence="2">The sequence shown here is derived from an EMBL/GenBank/DDBJ whole genome shotgun (WGS) entry which is preliminary data.</text>
</comment>